<dbReference type="AlphaFoldDB" id="A0A0D9XTJ9"/>
<organism evidence="3 4">
    <name type="scientific">Leersia perrieri</name>
    <dbReference type="NCBI Taxonomy" id="77586"/>
    <lineage>
        <taxon>Eukaryota</taxon>
        <taxon>Viridiplantae</taxon>
        <taxon>Streptophyta</taxon>
        <taxon>Embryophyta</taxon>
        <taxon>Tracheophyta</taxon>
        <taxon>Spermatophyta</taxon>
        <taxon>Magnoliopsida</taxon>
        <taxon>Liliopsida</taxon>
        <taxon>Poales</taxon>
        <taxon>Poaceae</taxon>
        <taxon>BOP clade</taxon>
        <taxon>Oryzoideae</taxon>
        <taxon>Oryzeae</taxon>
        <taxon>Oryzinae</taxon>
        <taxon>Leersia</taxon>
    </lineage>
</organism>
<evidence type="ECO:0000259" key="2">
    <source>
        <dbReference type="PROSITE" id="PS50181"/>
    </source>
</evidence>
<dbReference type="Pfam" id="PF12937">
    <property type="entry name" value="F-box-like"/>
    <property type="match status" value="1"/>
</dbReference>
<reference evidence="3 4" key="1">
    <citation type="submission" date="2012-08" db="EMBL/GenBank/DDBJ databases">
        <title>Oryza genome evolution.</title>
        <authorList>
            <person name="Wing R.A."/>
        </authorList>
    </citation>
    <scope>NUCLEOTIDE SEQUENCE</scope>
</reference>
<feature type="region of interest" description="Disordered" evidence="1">
    <location>
        <begin position="477"/>
        <end position="502"/>
    </location>
</feature>
<dbReference type="SMART" id="SM00256">
    <property type="entry name" value="FBOX"/>
    <property type="match status" value="1"/>
</dbReference>
<dbReference type="PANTHER" id="PTHR44586">
    <property type="entry name" value="F-BOX DOMAIN CONTAINING PROTEIN, EXPRESSED"/>
    <property type="match status" value="1"/>
</dbReference>
<sequence>MAACSIARIMSFGDLAKCPKNLWHLFFRDVKSKLLEFSPIVLNEVQIDEGDQPLSVKETVAANLPELPQDILMEIFALLEIPDLVRAGSVCNSWHSASNELRSLGICKLSQTPCLLYTSESAGDSAVCLYSLVEKREYKITLPDPPIRSRLLIGSSLGWLITVDDLSEMHLVNPITGEQIALPSVITIEHVKPIFNQSGALHKYEYSWHTGSRVHYSEPSVFALSELRDYMHEKAFMFSDTSIGNFLVVLIHNPYNQISFARVGGDKWTWLPPHSHYTDCMYKDGLLYAVNILGEIHAFDLNGPVFTMKMIIGKAQDLAADKMYIVQAPCDGLLQVWRSDEDIEEDYEADLHADPATFVRNTGEIKIFSVDTMEKKRVQMDNLDGNVLFLGLNQSLCLSTAEYPHLKENYTYFTDDNDLWLFGFRDNRRDIGLFDLKHNSREELVSPQLWSNFPAPLWIIPRKRGSYDDSCRGDGSINDSCRGGGGDSHRGDGGRGNAGAHTRTQQRLMHLHSASNSLRLVSDRSGQAMTSNIFHDAMNDEVTGHQPFNSDDDNPVDCMNEEIDPMRHEVDDQTPTTDNVPKTGMTFEPEDNAYDFYNAYAKNVGFSIRK</sequence>
<reference evidence="4" key="2">
    <citation type="submission" date="2013-12" db="EMBL/GenBank/DDBJ databases">
        <authorList>
            <person name="Yu Y."/>
            <person name="Lee S."/>
            <person name="de Baynast K."/>
            <person name="Wissotski M."/>
            <person name="Liu L."/>
            <person name="Talag J."/>
            <person name="Goicoechea J."/>
            <person name="Angelova A."/>
            <person name="Jetty R."/>
            <person name="Kudrna D."/>
            <person name="Golser W."/>
            <person name="Rivera L."/>
            <person name="Zhang J."/>
            <person name="Wing R."/>
        </authorList>
    </citation>
    <scope>NUCLEOTIDE SEQUENCE</scope>
</reference>
<dbReference type="Gramene" id="LPERR11G14580.4">
    <property type="protein sequence ID" value="LPERR11G14580.4"/>
    <property type="gene ID" value="LPERR11G14580"/>
</dbReference>
<keyword evidence="4" id="KW-1185">Reference proteome</keyword>
<dbReference type="InterPro" id="IPR001810">
    <property type="entry name" value="F-box_dom"/>
</dbReference>
<dbReference type="PANTHER" id="PTHR44586:SF16">
    <property type="entry name" value="OS03G0802100 PROTEIN"/>
    <property type="match status" value="1"/>
</dbReference>
<evidence type="ECO:0000313" key="4">
    <source>
        <dbReference type="Proteomes" id="UP000032180"/>
    </source>
</evidence>
<dbReference type="Pfam" id="PF03478">
    <property type="entry name" value="Beta-prop_KIB1-4"/>
    <property type="match status" value="1"/>
</dbReference>
<accession>A0A0D9XTJ9</accession>
<evidence type="ECO:0000256" key="1">
    <source>
        <dbReference type="SAM" id="MobiDB-lite"/>
    </source>
</evidence>
<dbReference type="EnsemblPlants" id="LPERR11G14580.4">
    <property type="protein sequence ID" value="LPERR11G14580.4"/>
    <property type="gene ID" value="LPERR11G14580"/>
</dbReference>
<proteinExistence type="predicted"/>
<dbReference type="Gene3D" id="1.20.1280.50">
    <property type="match status" value="1"/>
</dbReference>
<dbReference type="SUPFAM" id="SSF81383">
    <property type="entry name" value="F-box domain"/>
    <property type="match status" value="1"/>
</dbReference>
<dbReference type="InterPro" id="IPR036047">
    <property type="entry name" value="F-box-like_dom_sf"/>
</dbReference>
<dbReference type="STRING" id="77586.A0A0D9XTJ9"/>
<dbReference type="InterPro" id="IPR005174">
    <property type="entry name" value="KIB1-4_b-propeller"/>
</dbReference>
<protein>
    <recommendedName>
        <fullName evidence="2">F-box domain-containing protein</fullName>
    </recommendedName>
</protein>
<dbReference type="CDD" id="cd09917">
    <property type="entry name" value="F-box_SF"/>
    <property type="match status" value="1"/>
</dbReference>
<feature type="domain" description="F-box" evidence="2">
    <location>
        <begin position="61"/>
        <end position="109"/>
    </location>
</feature>
<dbReference type="Proteomes" id="UP000032180">
    <property type="component" value="Chromosome 11"/>
</dbReference>
<dbReference type="eggNOG" id="ENOG502QS0H">
    <property type="taxonomic scope" value="Eukaryota"/>
</dbReference>
<name>A0A0D9XTJ9_9ORYZ</name>
<evidence type="ECO:0000313" key="3">
    <source>
        <dbReference type="EnsemblPlants" id="LPERR11G14580.4"/>
    </source>
</evidence>
<reference evidence="3" key="3">
    <citation type="submission" date="2015-04" db="UniProtKB">
        <authorList>
            <consortium name="EnsemblPlants"/>
        </authorList>
    </citation>
    <scope>IDENTIFICATION</scope>
</reference>
<dbReference type="PROSITE" id="PS50181">
    <property type="entry name" value="FBOX"/>
    <property type="match status" value="1"/>
</dbReference>